<reference evidence="1 2" key="1">
    <citation type="submission" date="2016-10" db="EMBL/GenBank/DDBJ databases">
        <authorList>
            <person name="de Groot N.N."/>
        </authorList>
    </citation>
    <scope>NUCLEOTIDE SEQUENCE [LARGE SCALE GENOMIC DNA]</scope>
    <source>
        <strain evidence="1 2">CGMCC 1.7659</strain>
    </source>
</reference>
<accession>A0A1I4VGM6</accession>
<dbReference type="AlphaFoldDB" id="A0A1I4VGM6"/>
<dbReference type="SUPFAM" id="SSF56935">
    <property type="entry name" value="Porins"/>
    <property type="match status" value="1"/>
</dbReference>
<evidence type="ECO:0000313" key="1">
    <source>
        <dbReference type="EMBL" id="SFN00347.1"/>
    </source>
</evidence>
<protein>
    <submittedName>
        <fullName evidence="1">Uncharacterized protein, PEP-CTERM system associated</fullName>
    </submittedName>
</protein>
<dbReference type="STRING" id="578942.SAMN05216289_10270"/>
<keyword evidence="2" id="KW-1185">Reference proteome</keyword>
<evidence type="ECO:0000313" key="2">
    <source>
        <dbReference type="Proteomes" id="UP000198575"/>
    </source>
</evidence>
<proteinExistence type="predicted"/>
<organism evidence="1 2">
    <name type="scientific">Dokdonella immobilis</name>
    <dbReference type="NCBI Taxonomy" id="578942"/>
    <lineage>
        <taxon>Bacteria</taxon>
        <taxon>Pseudomonadati</taxon>
        <taxon>Pseudomonadota</taxon>
        <taxon>Gammaproteobacteria</taxon>
        <taxon>Lysobacterales</taxon>
        <taxon>Rhodanobacteraceae</taxon>
        <taxon>Dokdonella</taxon>
    </lineage>
</organism>
<name>A0A1I4VGM6_9GAMM</name>
<dbReference type="OrthoDB" id="5979319at2"/>
<dbReference type="Proteomes" id="UP000198575">
    <property type="component" value="Unassembled WGS sequence"/>
</dbReference>
<dbReference type="EMBL" id="FOVF01000002">
    <property type="protein sequence ID" value="SFN00347.1"/>
    <property type="molecule type" value="Genomic_DNA"/>
</dbReference>
<sequence length="432" mass="47853">MRAIARIVATTALATGCQPALALRVDYALELGLVHSDNINLSASDPVSQSVLIPHLAYSISESGSAVQAEVNGVLEYRDYLGDAFGSEFRGSLNGLVNWSMVPERLNWTFADNLGLYPVSLRNPDVPGNLQQTNVFTTGPTLRFRFTPTLQGQAELRYIDSYAEETGAFDSRRYTAALRSLYEISATRNLSVNLEHQRIDFDDNLLAEDYRRTSAFVGYTQALSQLDLNASLGYSRLDFDHSANASGPLARASVDWRASERSTFGLGMAWQYTDAATSISEGATAFDAGFGGVGIGGAAITPEVYQERRIDGTYLLQSTRLNLATLLRYGTFRYEQDLAALANDRDEIGSGLNLGYLLRPTLTLGVTAEATRRRFSETGLVDRNYRYGAYLSQQITRHLRWRVDLARNERHADDGAESYDENSIYLRLVYTN</sequence>
<dbReference type="RefSeq" id="WP_092404258.1">
    <property type="nucleotide sequence ID" value="NZ_FOVF01000002.1"/>
</dbReference>
<dbReference type="PROSITE" id="PS51257">
    <property type="entry name" value="PROKAR_LIPOPROTEIN"/>
    <property type="match status" value="1"/>
</dbReference>
<gene>
    <name evidence="1" type="ORF">SAMN05216289_10270</name>
</gene>